<dbReference type="EMBL" id="CP023067">
    <property type="protein sequence ID" value="ASY65080.1"/>
    <property type="molecule type" value="Genomic_DNA"/>
</dbReference>
<accession>A0A249PGJ3</accession>
<name>A0A249PGJ3_9HYPH</name>
<sequence length="40" mass="4278">MNASLAPETGPRHSVAGQQHRCSSAALANAYVIYPRFSMS</sequence>
<dbReference type="AlphaFoldDB" id="A0A249PGJ3"/>
<proteinExistence type="predicted"/>
<protein>
    <submittedName>
        <fullName evidence="1">Uncharacterized protein</fullName>
    </submittedName>
</protein>
<dbReference type="Proteomes" id="UP000217211">
    <property type="component" value="Chromosome"/>
</dbReference>
<evidence type="ECO:0000313" key="1">
    <source>
        <dbReference type="EMBL" id="ASY65080.1"/>
    </source>
</evidence>
<evidence type="ECO:0000313" key="2">
    <source>
        <dbReference type="Proteomes" id="UP000217211"/>
    </source>
</evidence>
<organism evidence="1 2">
    <name type="scientific">Sinorhizobium sojae CCBAU 05684</name>
    <dbReference type="NCBI Taxonomy" id="716928"/>
    <lineage>
        <taxon>Bacteria</taxon>
        <taxon>Pseudomonadati</taxon>
        <taxon>Pseudomonadota</taxon>
        <taxon>Alphaproteobacteria</taxon>
        <taxon>Hyphomicrobiales</taxon>
        <taxon>Rhizobiaceae</taxon>
        <taxon>Sinorhizobium/Ensifer group</taxon>
        <taxon>Sinorhizobium</taxon>
    </lineage>
</organism>
<dbReference type="KEGG" id="esj:SJ05684_c36670"/>
<gene>
    <name evidence="1" type="ORF">SJ05684_c36670</name>
</gene>
<reference evidence="1 2" key="1">
    <citation type="submission" date="2017-08" db="EMBL/GenBank/DDBJ databases">
        <title>Multipartite genome sequences of Sinorhizobium species nodulating soybeans.</title>
        <authorList>
            <person name="Tian C.F."/>
        </authorList>
    </citation>
    <scope>NUCLEOTIDE SEQUENCE [LARGE SCALE GENOMIC DNA]</scope>
    <source>
        <strain evidence="1 2">CCBAU 05684</strain>
    </source>
</reference>
<keyword evidence="2" id="KW-1185">Reference proteome</keyword>